<dbReference type="InterPro" id="IPR037119">
    <property type="entry name" value="Haem_oxidase_HugZ-like_sf"/>
</dbReference>
<dbReference type="OrthoDB" id="3565122at2"/>
<dbReference type="Gene3D" id="2.30.110.10">
    <property type="entry name" value="Electron Transport, Fmn-binding Protein, Chain A"/>
    <property type="match status" value="1"/>
</dbReference>
<evidence type="ECO:0000259" key="2">
    <source>
        <dbReference type="Pfam" id="PF13883"/>
    </source>
</evidence>
<name>A0A518ELK4_9BACT</name>
<dbReference type="EMBL" id="CP036434">
    <property type="protein sequence ID" value="QDV04974.1"/>
    <property type="molecule type" value="Genomic_DNA"/>
</dbReference>
<dbReference type="PANTHER" id="PTHR13343:SF17">
    <property type="entry name" value="CELLULAR REPRESSOR OF E1A-STIMULATED GENES, ISOFORM A"/>
    <property type="match status" value="1"/>
</dbReference>
<proteinExistence type="predicted"/>
<feature type="domain" description="CREG-like beta-barrel" evidence="2">
    <location>
        <begin position="6"/>
        <end position="157"/>
    </location>
</feature>
<reference evidence="3 4" key="1">
    <citation type="submission" date="2019-02" db="EMBL/GenBank/DDBJ databases">
        <title>Deep-cultivation of Planctomycetes and their phenomic and genomic characterization uncovers novel biology.</title>
        <authorList>
            <person name="Wiegand S."/>
            <person name="Jogler M."/>
            <person name="Boedeker C."/>
            <person name="Pinto D."/>
            <person name="Vollmers J."/>
            <person name="Rivas-Marin E."/>
            <person name="Kohn T."/>
            <person name="Peeters S.H."/>
            <person name="Heuer A."/>
            <person name="Rast P."/>
            <person name="Oberbeckmann S."/>
            <person name="Bunk B."/>
            <person name="Jeske O."/>
            <person name="Meyerdierks A."/>
            <person name="Storesund J.E."/>
            <person name="Kallscheuer N."/>
            <person name="Luecker S."/>
            <person name="Lage O.M."/>
            <person name="Pohl T."/>
            <person name="Merkel B.J."/>
            <person name="Hornburger P."/>
            <person name="Mueller R.-W."/>
            <person name="Bruemmer F."/>
            <person name="Labrenz M."/>
            <person name="Spormann A.M."/>
            <person name="Op den Camp H."/>
            <person name="Overmann J."/>
            <person name="Amann R."/>
            <person name="Jetten M.S.M."/>
            <person name="Mascher T."/>
            <person name="Medema M.H."/>
            <person name="Devos D.P."/>
            <person name="Kaster A.-K."/>
            <person name="Ovreas L."/>
            <person name="Rohde M."/>
            <person name="Galperin M.Y."/>
            <person name="Jogler C."/>
        </authorList>
    </citation>
    <scope>NUCLEOTIDE SEQUENCE [LARGE SCALE GENOMIC DNA]</scope>
    <source>
        <strain evidence="3 4">Poly30</strain>
    </source>
</reference>
<dbReference type="Pfam" id="PF10615">
    <property type="entry name" value="DUF2470"/>
    <property type="match status" value="1"/>
</dbReference>
<evidence type="ECO:0000313" key="4">
    <source>
        <dbReference type="Proteomes" id="UP000320390"/>
    </source>
</evidence>
<gene>
    <name evidence="3" type="ORF">Poly30_04690</name>
</gene>
<dbReference type="InterPro" id="IPR019595">
    <property type="entry name" value="DUF2470"/>
</dbReference>
<evidence type="ECO:0000259" key="1">
    <source>
        <dbReference type="Pfam" id="PF10615"/>
    </source>
</evidence>
<sequence>MSDRNTRAEQASMARRLVRSVDGGILSTISVEIEGYPFGSVAPFALTHEGRAVVYVSSIAQHTKNILANPRVCLTLASEPRAGTNRQAIGRVTLVGDAVPVPADHVEAAGERYFQFFPESRAYAGTHDFRFFWIEPRRIRHIAGFGQIFWVEREDWLLGSPDWHAEEAGILEHMNEDHGDAVAAIAADLLGKEVSDARLIAVDPEGFHMRTSDGVVHGSFEKACQTTDDVRQAFIQLVRGARA</sequence>
<dbReference type="InterPro" id="IPR012349">
    <property type="entry name" value="Split_barrel_FMN-bd"/>
</dbReference>
<dbReference type="Pfam" id="PF13883">
    <property type="entry name" value="CREG_beta-barrel"/>
    <property type="match status" value="1"/>
</dbReference>
<dbReference type="PANTHER" id="PTHR13343">
    <property type="entry name" value="CREG1 PROTEIN"/>
    <property type="match status" value="1"/>
</dbReference>
<accession>A0A518ELK4</accession>
<dbReference type="Proteomes" id="UP000320390">
    <property type="component" value="Chromosome"/>
</dbReference>
<dbReference type="InterPro" id="IPR055343">
    <property type="entry name" value="CREG_beta-barrel"/>
</dbReference>
<feature type="domain" description="DUF2470" evidence="1">
    <location>
        <begin position="167"/>
        <end position="237"/>
    </location>
</feature>
<protein>
    <submittedName>
        <fullName evidence="3">Pyridoxamine 5'-phosphate oxidase</fullName>
    </submittedName>
</protein>
<dbReference type="GO" id="GO:0005737">
    <property type="term" value="C:cytoplasm"/>
    <property type="evidence" value="ECO:0007669"/>
    <property type="project" value="UniProtKB-ARBA"/>
</dbReference>
<organism evidence="3 4">
    <name type="scientific">Saltatorellus ferox</name>
    <dbReference type="NCBI Taxonomy" id="2528018"/>
    <lineage>
        <taxon>Bacteria</taxon>
        <taxon>Pseudomonadati</taxon>
        <taxon>Planctomycetota</taxon>
        <taxon>Planctomycetia</taxon>
        <taxon>Planctomycetia incertae sedis</taxon>
        <taxon>Saltatorellus</taxon>
    </lineage>
</organism>
<dbReference type="Gene3D" id="3.20.180.10">
    <property type="entry name" value="PNP-oxidase-like"/>
    <property type="match status" value="1"/>
</dbReference>
<evidence type="ECO:0000313" key="3">
    <source>
        <dbReference type="EMBL" id="QDV04974.1"/>
    </source>
</evidence>
<dbReference type="RefSeq" id="WP_145194403.1">
    <property type="nucleotide sequence ID" value="NZ_CP036434.1"/>
</dbReference>
<dbReference type="SUPFAM" id="SSF50475">
    <property type="entry name" value="FMN-binding split barrel"/>
    <property type="match status" value="1"/>
</dbReference>
<dbReference type="AlphaFoldDB" id="A0A518ELK4"/>
<keyword evidence="4" id="KW-1185">Reference proteome</keyword>